<dbReference type="FunCoup" id="A0A0D1XY37">
    <property type="interactions" value="945"/>
</dbReference>
<dbReference type="Gene3D" id="1.25.10.10">
    <property type="entry name" value="Leucine-rich Repeat Variant"/>
    <property type="match status" value="2"/>
</dbReference>
<accession>A0A0D1XY37</accession>
<comment type="similarity">
    <text evidence="2 5">Belongs to the MET18/MMS19 family.</text>
</comment>
<comment type="function">
    <text evidence="5">Key component of the cytosolic iron-sulfur protein assembly (CIA) complex, a multiprotein complex that mediates the incorporation of iron-sulfur cluster into apoproteins specifically involved in DNA metabolism and genomic integrity. In the CIA complex, MMS19 acts as an adapter between early-acting CIA components and a subset of cellular target iron-sulfur proteins.</text>
</comment>
<dbReference type="InterPro" id="IPR011989">
    <property type="entry name" value="ARM-like"/>
</dbReference>
<evidence type="ECO:0000259" key="6">
    <source>
        <dbReference type="Pfam" id="PF12460"/>
    </source>
</evidence>
<dbReference type="GO" id="GO:0006281">
    <property type="term" value="P:DNA repair"/>
    <property type="evidence" value="ECO:0007669"/>
    <property type="project" value="UniProtKB-UniRule"/>
</dbReference>
<keyword evidence="4 5" id="KW-0539">Nucleus</keyword>
<dbReference type="GO" id="GO:0016226">
    <property type="term" value="P:iron-sulfur cluster assembly"/>
    <property type="evidence" value="ECO:0007669"/>
    <property type="project" value="UniProtKB-UniRule"/>
</dbReference>
<evidence type="ECO:0000313" key="8">
    <source>
        <dbReference type="EMBL" id="KIW07731.1"/>
    </source>
</evidence>
<dbReference type="GO" id="GO:0005634">
    <property type="term" value="C:nucleus"/>
    <property type="evidence" value="ECO:0007669"/>
    <property type="project" value="UniProtKB-SubCell"/>
</dbReference>
<name>A0A0D1XY37_9PEZI</name>
<dbReference type="HOGENOM" id="CLU_005943_1_0_1"/>
<keyword evidence="5" id="KW-0227">DNA damage</keyword>
<dbReference type="InterPro" id="IPR039920">
    <property type="entry name" value="MMS19"/>
</dbReference>
<dbReference type="SUPFAM" id="SSF48371">
    <property type="entry name" value="ARM repeat"/>
    <property type="match status" value="1"/>
</dbReference>
<proteinExistence type="inferred from homology"/>
<dbReference type="InterPro" id="IPR016024">
    <property type="entry name" value="ARM-type_fold"/>
</dbReference>
<gene>
    <name evidence="8" type="ORF">PV09_01661</name>
</gene>
<dbReference type="RefSeq" id="XP_016217600.1">
    <property type="nucleotide sequence ID" value="XM_016354588.1"/>
</dbReference>
<evidence type="ECO:0000313" key="9">
    <source>
        <dbReference type="Proteomes" id="UP000053259"/>
    </source>
</evidence>
<dbReference type="AlphaFoldDB" id="A0A0D1XY37"/>
<dbReference type="GeneID" id="27309634"/>
<organism evidence="8 9">
    <name type="scientific">Verruconis gallopava</name>
    <dbReference type="NCBI Taxonomy" id="253628"/>
    <lineage>
        <taxon>Eukaryota</taxon>
        <taxon>Fungi</taxon>
        <taxon>Dikarya</taxon>
        <taxon>Ascomycota</taxon>
        <taxon>Pezizomycotina</taxon>
        <taxon>Dothideomycetes</taxon>
        <taxon>Pleosporomycetidae</taxon>
        <taxon>Venturiales</taxon>
        <taxon>Sympoventuriaceae</taxon>
        <taxon>Verruconis</taxon>
    </lineage>
</organism>
<dbReference type="PANTHER" id="PTHR12891">
    <property type="entry name" value="DNA REPAIR/TRANSCRIPTION PROTEIN MET18/MMS19"/>
    <property type="match status" value="1"/>
</dbReference>
<evidence type="ECO:0000259" key="7">
    <source>
        <dbReference type="Pfam" id="PF14500"/>
    </source>
</evidence>
<dbReference type="InParanoid" id="A0A0D1XY37"/>
<feature type="domain" description="MMS19 C-terminal" evidence="6">
    <location>
        <begin position="557"/>
        <end position="972"/>
    </location>
</feature>
<evidence type="ECO:0000256" key="5">
    <source>
        <dbReference type="RuleBase" id="RU367072"/>
    </source>
</evidence>
<evidence type="ECO:0000256" key="3">
    <source>
        <dbReference type="ARBA" id="ARBA00022737"/>
    </source>
</evidence>
<dbReference type="PANTHER" id="PTHR12891:SF0">
    <property type="entry name" value="MMS19 NUCLEOTIDE EXCISION REPAIR PROTEIN HOMOLOG"/>
    <property type="match status" value="1"/>
</dbReference>
<reference evidence="8 9" key="1">
    <citation type="submission" date="2015-01" db="EMBL/GenBank/DDBJ databases">
        <title>The Genome Sequence of Ochroconis gallopava CBS43764.</title>
        <authorList>
            <consortium name="The Broad Institute Genomics Platform"/>
            <person name="Cuomo C."/>
            <person name="de Hoog S."/>
            <person name="Gorbushina A."/>
            <person name="Stielow B."/>
            <person name="Teixiera M."/>
            <person name="Abouelleil A."/>
            <person name="Chapman S.B."/>
            <person name="Priest M."/>
            <person name="Young S.K."/>
            <person name="Wortman J."/>
            <person name="Nusbaum C."/>
            <person name="Birren B."/>
        </authorList>
    </citation>
    <scope>NUCLEOTIDE SEQUENCE [LARGE SCALE GENOMIC DNA]</scope>
    <source>
        <strain evidence="8 9">CBS 43764</strain>
    </source>
</reference>
<feature type="domain" description="MMS19 N-terminal" evidence="7">
    <location>
        <begin position="40"/>
        <end position="306"/>
    </location>
</feature>
<keyword evidence="3" id="KW-0677">Repeat</keyword>
<dbReference type="OrthoDB" id="342900at2759"/>
<dbReference type="Pfam" id="PF12460">
    <property type="entry name" value="MMS19_C"/>
    <property type="match status" value="1"/>
</dbReference>
<dbReference type="VEuPathDB" id="FungiDB:PV09_01661"/>
<sequence>MSDVQLYLIEAEKDKKEASRIASVTAHRLEAKELKLLDLIESIGEYLNNDDAAIRAKTLSYLAEILQFMPPKVLSVQQRNLLSEFILSRISNDASSIGSCAKALLALEELGRWDQDMVAKVLSTLLDHTSPLIQYKQQSERYAVIVLLDRLLSKYREAIHTLHKSSQDFLPRFIAYFDGEKDPRNLMIIFSLLRVVGVEWDVSSAAQELFEASFNYFPITFRPPPDDPYGITAQDLKERLKLCISASSSFSPYSFPALIDKLDSTSFNVKRDTLQALFSCIREYGPHAINLYSTVLWDTLKYEVLNVQEEDLAKESLKVLEEIGRQLARGSSDALVVFLKPVAKECNEHLADAPTKQSQGATRMLYAISSSSAAACSYLLSAILPNLFSMYQGTQDIAKRRGLVETLAALIRADIVVFGEWRRDFANGDLELRSERSLSNPLRDYATNALEILIGALSTALVSQVSYRLVLLDALLQLAKVRALLSDDQISSIINLFDNIIISEESYGKDELKTAAISALVELAHQKSELVIVKSFPDFLARLPDRDETGPDTYIPILEAFARLGSEEKVFDTVVLRLKNKLYSAIHSRASSTYIQAILSALLYAFTQESVKKEPPKAFENAFVELVLPLIQKICLEASEEQQDDMTFYLLGRLANTILRCQDTESQQNVAANIYTLYLDSPFDEGPPFKKDISLAESRRLVLSTYLLAAMRKEVHLPLDRGLLLSSLINFASQEKLTPGIKVACLQHLSLVLNKYVPSAELKQTLDALVHGQNDLFSSMFTRPSSVQTIFAIAKALVLRNSSSLNDIFSSLTSTLMDSQVGTTVAHGFATLLQPDEILTKENHCTISPLHKQKTFAMLVPDITSGFRAAAMETKKNYLIALAGIIRSLPYAVLEPQLSSLTPLLLQTLEVSGEEDVRAGTIETIMVIITENPKIMEEHVSGLISRLLTCSSSRTSSATVRAKGLKCLALVTQLRAELIIPYRKQVIKKLIVPLDDKKRVVRQEAVKCRAKWIELDEVDEDGE</sequence>
<comment type="subcellular location">
    <subcellularLocation>
        <location evidence="1 5">Nucleus</location>
    </subcellularLocation>
</comment>
<evidence type="ECO:0000256" key="1">
    <source>
        <dbReference type="ARBA" id="ARBA00004123"/>
    </source>
</evidence>
<evidence type="ECO:0000256" key="4">
    <source>
        <dbReference type="ARBA" id="ARBA00023242"/>
    </source>
</evidence>
<dbReference type="GO" id="GO:0051604">
    <property type="term" value="P:protein maturation"/>
    <property type="evidence" value="ECO:0007669"/>
    <property type="project" value="UniProtKB-UniRule"/>
</dbReference>
<dbReference type="Pfam" id="PF14500">
    <property type="entry name" value="MMS19_N"/>
    <property type="match status" value="1"/>
</dbReference>
<keyword evidence="9" id="KW-1185">Reference proteome</keyword>
<dbReference type="GO" id="GO:0097361">
    <property type="term" value="C:cytosolic [4Fe-4S] assembly targeting complex"/>
    <property type="evidence" value="ECO:0007669"/>
    <property type="project" value="UniProtKB-UniRule"/>
</dbReference>
<dbReference type="InterPro" id="IPR024687">
    <property type="entry name" value="MMS19_C"/>
</dbReference>
<dbReference type="STRING" id="253628.A0A0D1XY37"/>
<evidence type="ECO:0000256" key="2">
    <source>
        <dbReference type="ARBA" id="ARBA00009340"/>
    </source>
</evidence>
<dbReference type="EMBL" id="KN847532">
    <property type="protein sequence ID" value="KIW07731.1"/>
    <property type="molecule type" value="Genomic_DNA"/>
</dbReference>
<keyword evidence="5" id="KW-0234">DNA repair</keyword>
<protein>
    <recommendedName>
        <fullName evidence="5">MMS19 nucleotide excision repair protein</fullName>
    </recommendedName>
</protein>
<dbReference type="InterPro" id="IPR029240">
    <property type="entry name" value="MMS19_N"/>
</dbReference>
<dbReference type="Proteomes" id="UP000053259">
    <property type="component" value="Unassembled WGS sequence"/>
</dbReference>